<dbReference type="EMBL" id="CM046509">
    <property type="protein sequence ID" value="KAI8663280.1"/>
    <property type="molecule type" value="Genomic_DNA"/>
</dbReference>
<keyword evidence="2" id="KW-1185">Reference proteome</keyword>
<protein>
    <submittedName>
        <fullName evidence="1">Zn(2)-C6 fungal-type domain-containing protein</fullName>
    </submittedName>
</protein>
<name>A0ACC0QQC6_9HYPO</name>
<proteinExistence type="predicted"/>
<gene>
    <name evidence="1" type="ORF">NCS57_00928600</name>
</gene>
<comment type="caution">
    <text evidence="1">The sequence shown here is derived from an EMBL/GenBank/DDBJ whole genome shotgun (WGS) entry which is preliminary data.</text>
</comment>
<evidence type="ECO:0000313" key="2">
    <source>
        <dbReference type="Proteomes" id="UP001065298"/>
    </source>
</evidence>
<evidence type="ECO:0000313" key="1">
    <source>
        <dbReference type="EMBL" id="KAI8663280.1"/>
    </source>
</evidence>
<sequence>MAFTEVLQQRSDKAYLHLRGAAALMVGQGNGSSAAVTQDEGMSTLFEKLDLHTATYVLTRSPGLPSLHPATPHSMPVSPDRTLYRILHACYHFISTAQQYKYTNSSLIPSNILIEQGRHLGNLKQWLSCHQLGPSRPAADPQSEQLIILRAQCLAGLISSANVLQPYETAYDKYEREFKEIITLAEALFEIQSEVIKSPEYSGDLPHFAPEMGIIQPLFLAALKYRHPFWRRKALNLLQKSGREGPWCGVIEAAVIKVAIAAEEAIPSDLQSTDKPEKAVVHRPSSIPEIQRVHLCWIVGYVARKEDNRIGMGVGPGTQAKFAKVQLCKRLNLDGILDDENRGPYARQCPPLGPVLPPPKRPSQHPAVKAAIEGIIASLEAQTAGFNYSAVSVGVRSIHEDTPFLDFHHTPPSPASKRGAKEVDTNTVYRLGSVSKLFAMLAALKLAEDGVLSMNDPVGRWIPELSGRDSDPESEDELDRIEWQDVTVEAVAAHLSGIGGDMSGDLASFDAGWEALGLPKASPETKTQACSGNGGLRPCTREDLLEAFQHRRPPVYPPGHIPVYSNAGTGIVGLVVEAAANKTFETSLRDLVLEPLALRDTSVGTVPEKSDQMFIPAGSTDWDMDLGIFAPAGGMNSNTKDLLSFMTGILKNSALSPSSTRRWLKPASFLSAWNSAVGAPWEIYRVDNLTSDGRIIDLYTKGGSLTSYYSALALVPDLGFVVSVLAAGPEVIGLWPSLASLQAMEALIPAMDFAAKDEAKKRFAGTHTDKGSGSHLTLFLDDGPGLVLSDWVIRDFEVLPNLGRYNPATMNATTGSNLTSVRMFPTGIENARRSAWRATFPAFTDEEAKVIDGSTSIRDASCVTWRMVDRLIYNGLSMDHFEFQFGEDGETATSIKCKGFDVELTRDSDGPQDYEI</sequence>
<reference evidence="1" key="1">
    <citation type="submission" date="2022-06" db="EMBL/GenBank/DDBJ databases">
        <title>Fusarium solani species complex genomes reveal bases of compartmentalisation and animal pathogenesis.</title>
        <authorList>
            <person name="Tsai I.J."/>
        </authorList>
    </citation>
    <scope>NUCLEOTIDE SEQUENCE</scope>
    <source>
        <strain evidence="1">Fu6.1</strain>
    </source>
</reference>
<dbReference type="Proteomes" id="UP001065298">
    <property type="component" value="Chromosome 7"/>
</dbReference>
<organism evidence="1 2">
    <name type="scientific">Fusarium keratoplasticum</name>
    <dbReference type="NCBI Taxonomy" id="1328300"/>
    <lineage>
        <taxon>Eukaryota</taxon>
        <taxon>Fungi</taxon>
        <taxon>Dikarya</taxon>
        <taxon>Ascomycota</taxon>
        <taxon>Pezizomycotina</taxon>
        <taxon>Sordariomycetes</taxon>
        <taxon>Hypocreomycetidae</taxon>
        <taxon>Hypocreales</taxon>
        <taxon>Nectriaceae</taxon>
        <taxon>Fusarium</taxon>
        <taxon>Fusarium solani species complex</taxon>
    </lineage>
</organism>
<accession>A0ACC0QQC6</accession>